<evidence type="ECO:0000256" key="1">
    <source>
        <dbReference type="SAM" id="Coils"/>
    </source>
</evidence>
<gene>
    <name evidence="2" type="ordered locus">Arcpr_0945</name>
</gene>
<feature type="coiled-coil region" evidence="1">
    <location>
        <begin position="23"/>
        <end position="50"/>
    </location>
</feature>
<accession>D2RI81</accession>
<proteinExistence type="predicted"/>
<name>D2RI81_ARCPA</name>
<organism evidence="2 3">
    <name type="scientific">Archaeoglobus profundus (strain DSM 5631 / JCM 9629 / NBRC 100127 / Av18)</name>
    <dbReference type="NCBI Taxonomy" id="572546"/>
    <lineage>
        <taxon>Archaea</taxon>
        <taxon>Methanobacteriati</taxon>
        <taxon>Methanobacteriota</taxon>
        <taxon>Archaeoglobi</taxon>
        <taxon>Archaeoglobales</taxon>
        <taxon>Archaeoglobaceae</taxon>
        <taxon>Archaeoglobus</taxon>
    </lineage>
</organism>
<dbReference type="Proteomes" id="UP000001901">
    <property type="component" value="Chromosome"/>
</dbReference>
<keyword evidence="1" id="KW-0175">Coiled coil</keyword>
<keyword evidence="3" id="KW-1185">Reference proteome</keyword>
<dbReference type="RefSeq" id="WP_012940342.1">
    <property type="nucleotide sequence ID" value="NC_013741.1"/>
</dbReference>
<evidence type="ECO:0000313" key="3">
    <source>
        <dbReference type="Proteomes" id="UP000001901"/>
    </source>
</evidence>
<reference evidence="2 3" key="1">
    <citation type="journal article" date="2010" name="Stand. Genomic Sci.">
        <title>Complete genome sequence of Archaeoglobus profundus type strain (AV18).</title>
        <authorList>
            <person name="von Jan M."/>
            <person name="Lapidus A."/>
            <person name="Del Rio T.G."/>
            <person name="Copeland A."/>
            <person name="Tice H."/>
            <person name="Cheng J.F."/>
            <person name="Lucas S."/>
            <person name="Chen F."/>
            <person name="Nolan M."/>
            <person name="Goodwin L."/>
            <person name="Han C."/>
            <person name="Pitluck S."/>
            <person name="Liolios K."/>
            <person name="Ivanova N."/>
            <person name="Mavromatis K."/>
            <person name="Ovchinnikova G."/>
            <person name="Chertkov O."/>
            <person name="Pati A."/>
            <person name="Chen A."/>
            <person name="Palaniappan K."/>
            <person name="Land M."/>
            <person name="Hauser L."/>
            <person name="Chang Y.J."/>
            <person name="Jeffries C.D."/>
            <person name="Saunders E."/>
            <person name="Brettin T."/>
            <person name="Detter J.C."/>
            <person name="Chain P."/>
            <person name="Eichinger K."/>
            <person name="Huber H."/>
            <person name="Spring S."/>
            <person name="Rohde M."/>
            <person name="Goker M."/>
            <person name="Wirth R."/>
            <person name="Woyke T."/>
            <person name="Bristow J."/>
            <person name="Eisen J.A."/>
            <person name="Markowitz V."/>
            <person name="Hugenholtz P."/>
            <person name="Kyrpides N.C."/>
            <person name="Klenk H.P."/>
        </authorList>
    </citation>
    <scope>NUCLEOTIDE SEQUENCE [LARGE SCALE GENOMIC DNA]</scope>
    <source>
        <strain evidence="3">DSM 5631 / JCM 9629 / NBRC 100127 / Av18</strain>
    </source>
</reference>
<dbReference type="EMBL" id="CP001857">
    <property type="protein sequence ID" value="ADB58006.1"/>
    <property type="molecule type" value="Genomic_DNA"/>
</dbReference>
<dbReference type="HOGENOM" id="CLU_2230244_0_0_2"/>
<dbReference type="STRING" id="572546.Arcpr_0945"/>
<evidence type="ECO:0000313" key="2">
    <source>
        <dbReference type="EMBL" id="ADB58006.1"/>
    </source>
</evidence>
<dbReference type="KEGG" id="apo:Arcpr_0945"/>
<dbReference type="AlphaFoldDB" id="D2RI81"/>
<dbReference type="PaxDb" id="572546-Arcpr_0945"/>
<sequence length="105" mass="12775">MNRSILKACYAKLQVMFDPKDMRKNKIIELRKTERKIREIEERINKLRQKYGMDFDEFFEMVESFSGLKKLMEKFDLGEILEDSLIWENLLDELEELKKKVKPLK</sequence>
<protein>
    <submittedName>
        <fullName evidence="2">Uncharacterized protein</fullName>
    </submittedName>
</protein>
<dbReference type="GeneID" id="8739611"/>